<dbReference type="HOGENOM" id="CLU_2990094_0_0_9"/>
<accession>G9YKX2</accession>
<dbReference type="AlphaFoldDB" id="G9YKX2"/>
<dbReference type="EMBL" id="AGCK01000013">
    <property type="protein sequence ID" value="EHM55175.1"/>
    <property type="molecule type" value="Genomic_DNA"/>
</dbReference>
<evidence type="ECO:0000313" key="1">
    <source>
        <dbReference type="EMBL" id="EHM55175.1"/>
    </source>
</evidence>
<gene>
    <name evidence="1" type="ORF">HMPREF0372_00132</name>
</gene>
<evidence type="ECO:0000313" key="2">
    <source>
        <dbReference type="Proteomes" id="UP000004459"/>
    </source>
</evidence>
<protein>
    <submittedName>
        <fullName evidence="1">Uncharacterized protein</fullName>
    </submittedName>
</protein>
<organism evidence="1 2">
    <name type="scientific">Flavonifractor plautii ATCC 29863</name>
    <dbReference type="NCBI Taxonomy" id="411475"/>
    <lineage>
        <taxon>Bacteria</taxon>
        <taxon>Bacillati</taxon>
        <taxon>Bacillota</taxon>
        <taxon>Clostridia</taxon>
        <taxon>Eubacteriales</taxon>
        <taxon>Oscillospiraceae</taxon>
        <taxon>Flavonifractor</taxon>
    </lineage>
</organism>
<dbReference type="Proteomes" id="UP000004459">
    <property type="component" value="Unassembled WGS sequence"/>
</dbReference>
<comment type="caution">
    <text evidence="1">The sequence shown here is derived from an EMBL/GenBank/DDBJ whole genome shotgun (WGS) entry which is preliminary data.</text>
</comment>
<proteinExistence type="predicted"/>
<reference evidence="1 2" key="1">
    <citation type="submission" date="2011-08" db="EMBL/GenBank/DDBJ databases">
        <authorList>
            <person name="Weinstock G."/>
            <person name="Sodergren E."/>
            <person name="Clifton S."/>
            <person name="Fulton L."/>
            <person name="Fulton B."/>
            <person name="Courtney L."/>
            <person name="Fronick C."/>
            <person name="Harrison M."/>
            <person name="Strong C."/>
            <person name="Farmer C."/>
            <person name="Delahaunty K."/>
            <person name="Markovic C."/>
            <person name="Hall O."/>
            <person name="Minx P."/>
            <person name="Tomlinson C."/>
            <person name="Mitreva M."/>
            <person name="Hou S."/>
            <person name="Chen J."/>
            <person name="Wollam A."/>
            <person name="Pepin K.H."/>
            <person name="Johnson M."/>
            <person name="Bhonagiri V."/>
            <person name="Zhang X."/>
            <person name="Suruliraj S."/>
            <person name="Warren W."/>
            <person name="Chinwalla A."/>
            <person name="Mardis E.R."/>
            <person name="Wilson R.K."/>
        </authorList>
    </citation>
    <scope>NUCLEOTIDE SEQUENCE [LARGE SCALE GENOMIC DNA]</scope>
    <source>
        <strain evidence="1 2">ATCC 29863</strain>
    </source>
</reference>
<name>G9YKX2_FLAPL</name>
<sequence>MDSIGYPDVEALIRGECARCIPGTVDAETARNILCRHFVQTQDGGRRAIVRYHSGVV</sequence>